<sequence length="130" mass="14904">MTKTLILDGGRIHDIPSLYAEINRVFMADETWQLAPSLDALDDLLYGGYGAIQGKERVTLIWLHHDKNRVDLGEQATRAFYEDKLRNPRRYNQEWARRSLAELEEGTGSTYFETVLEIIAGHPNISLDAR</sequence>
<reference evidence="1 2" key="1">
    <citation type="submission" date="2016-03" db="EMBL/GenBank/DDBJ databases">
        <authorList>
            <consortium name="Pathogen Informatics"/>
        </authorList>
    </citation>
    <scope>NUCLEOTIDE SEQUENCE [LARGE SCALE GENOMIC DNA]</scope>
    <source>
        <strain evidence="1 2">NCTC13364</strain>
    </source>
</reference>
<dbReference type="SUPFAM" id="SSF52038">
    <property type="entry name" value="Barstar-related"/>
    <property type="match status" value="1"/>
</dbReference>
<dbReference type="Proteomes" id="UP000077037">
    <property type="component" value="Unassembled WGS sequence"/>
</dbReference>
<organism evidence="1 2">
    <name type="scientific">Bordetella ansorpii</name>
    <dbReference type="NCBI Taxonomy" id="288768"/>
    <lineage>
        <taxon>Bacteria</taxon>
        <taxon>Pseudomonadati</taxon>
        <taxon>Pseudomonadota</taxon>
        <taxon>Betaproteobacteria</taxon>
        <taxon>Burkholderiales</taxon>
        <taxon>Alcaligenaceae</taxon>
        <taxon>Bordetella</taxon>
    </lineage>
</organism>
<protein>
    <submittedName>
        <fullName evidence="1">Uncharacterized protein</fullName>
    </submittedName>
</protein>
<gene>
    <name evidence="1" type="ORF">SAMEA1982600_03420</name>
</gene>
<accession>A0A157QA71</accession>
<dbReference type="EMBL" id="FKBS01000017">
    <property type="protein sequence ID" value="SAI42480.1"/>
    <property type="molecule type" value="Genomic_DNA"/>
</dbReference>
<proteinExistence type="predicted"/>
<dbReference type="Gene3D" id="3.30.370.10">
    <property type="entry name" value="Barstar-like"/>
    <property type="match status" value="1"/>
</dbReference>
<dbReference type="AlphaFoldDB" id="A0A157QA71"/>
<evidence type="ECO:0000313" key="2">
    <source>
        <dbReference type="Proteomes" id="UP000077037"/>
    </source>
</evidence>
<dbReference type="RefSeq" id="WP_066415594.1">
    <property type="nucleotide sequence ID" value="NZ_FKBS01000017.1"/>
</dbReference>
<evidence type="ECO:0000313" key="1">
    <source>
        <dbReference type="EMBL" id="SAI42480.1"/>
    </source>
</evidence>
<dbReference type="InterPro" id="IPR035905">
    <property type="entry name" value="Barstar-like_sf"/>
</dbReference>
<name>A0A157QA71_9BORD</name>
<dbReference type="OrthoDB" id="4793808at2"/>